<dbReference type="VEuPathDB" id="MicrosporidiaDB:CWI37_0056p0010"/>
<feature type="region of interest" description="Disordered" evidence="1">
    <location>
        <begin position="88"/>
        <end position="138"/>
    </location>
</feature>
<keyword evidence="2" id="KW-0732">Signal</keyword>
<protein>
    <submittedName>
        <fullName evidence="3">Uncharacterized protein</fullName>
    </submittedName>
</protein>
<dbReference type="EMBL" id="PITJ01000056">
    <property type="protein sequence ID" value="TBU05040.1"/>
    <property type="molecule type" value="Genomic_DNA"/>
</dbReference>
<dbReference type="AlphaFoldDB" id="A0A4Q9LE08"/>
<evidence type="ECO:0000256" key="2">
    <source>
        <dbReference type="SAM" id="SignalP"/>
    </source>
</evidence>
<organism evidence="3 4">
    <name type="scientific">Hamiltosporidium tvaerminnensis</name>
    <dbReference type="NCBI Taxonomy" id="1176355"/>
    <lineage>
        <taxon>Eukaryota</taxon>
        <taxon>Fungi</taxon>
        <taxon>Fungi incertae sedis</taxon>
        <taxon>Microsporidia</taxon>
        <taxon>Dubosqiidae</taxon>
        <taxon>Hamiltosporidium</taxon>
    </lineage>
</organism>
<name>A0A4Q9LE08_9MICR</name>
<feature type="compositionally biased region" description="Polar residues" evidence="1">
    <location>
        <begin position="164"/>
        <end position="183"/>
    </location>
</feature>
<evidence type="ECO:0000313" key="3">
    <source>
        <dbReference type="EMBL" id="TBU05040.1"/>
    </source>
</evidence>
<evidence type="ECO:0000256" key="1">
    <source>
        <dbReference type="SAM" id="MobiDB-lite"/>
    </source>
</evidence>
<feature type="compositionally biased region" description="Polar residues" evidence="1">
    <location>
        <begin position="119"/>
        <end position="138"/>
    </location>
</feature>
<comment type="caution">
    <text evidence="3">The sequence shown here is derived from an EMBL/GenBank/DDBJ whole genome shotgun (WGS) entry which is preliminary data.</text>
</comment>
<feature type="region of interest" description="Disordered" evidence="1">
    <location>
        <begin position="161"/>
        <end position="183"/>
    </location>
</feature>
<sequence>MILTMYLIGFYLSFLLLNIHCSMPRYGKIYRNRHRNHRYSPGGSNIRNQEVGHNLLQSNSRDLNSQDASSRLYSLSLNNIEETYSRTDMNHSDNTLSATSHVSSTSVQDDTEEVEIRTSDTGQISQSSSLVLEDSQQPEPSTAFPILISILQSVEPIPIRPISEQPSSSQHFPEQPIQSQQFSNASQPDILWEIITAPLQQQFSADLIIQNNEVSSSTPEYFSMSNLTPEAA</sequence>
<gene>
    <name evidence="3" type="ORF">CWI37_0056p0010</name>
</gene>
<reference evidence="3 4" key="1">
    <citation type="submission" date="2017-12" db="EMBL/GenBank/DDBJ databases">
        <authorList>
            <person name="Pombert J.-F."/>
            <person name="Haag K.L."/>
            <person name="Ebert D."/>
        </authorList>
    </citation>
    <scope>NUCLEOTIDE SEQUENCE [LARGE SCALE GENOMIC DNA]</scope>
    <source>
        <strain evidence="3">FI-OER-3-3</strain>
    </source>
</reference>
<feature type="signal peptide" evidence="2">
    <location>
        <begin position="1"/>
        <end position="21"/>
    </location>
</feature>
<feature type="compositionally biased region" description="Polar residues" evidence="1">
    <location>
        <begin position="92"/>
        <end position="108"/>
    </location>
</feature>
<evidence type="ECO:0000313" key="4">
    <source>
        <dbReference type="Proteomes" id="UP000292362"/>
    </source>
</evidence>
<accession>A0A4Q9LE08</accession>
<dbReference type="Proteomes" id="UP000292362">
    <property type="component" value="Unassembled WGS sequence"/>
</dbReference>
<proteinExistence type="predicted"/>
<feature type="chain" id="PRO_5020750637" evidence="2">
    <location>
        <begin position="22"/>
        <end position="232"/>
    </location>
</feature>